<keyword evidence="8 12" id="KW-1133">Transmembrane helix</keyword>
<keyword evidence="15" id="KW-1185">Reference proteome</keyword>
<keyword evidence="11" id="KW-0325">Glycoprotein</keyword>
<comment type="caution">
    <text evidence="14">The sequence shown here is derived from an EMBL/GenBank/DDBJ whole genome shotgun (WGS) entry which is preliminary data.</text>
</comment>
<dbReference type="FunFam" id="3.80.10.10:FF:000233">
    <property type="entry name" value="Leucine-rich repeat receptor-like protein kinase TDR"/>
    <property type="match status" value="1"/>
</dbReference>
<dbReference type="Pfam" id="PF08263">
    <property type="entry name" value="LRRNT_2"/>
    <property type="match status" value="1"/>
</dbReference>
<dbReference type="EMBL" id="JANJYI010000008">
    <property type="protein sequence ID" value="KAK2639692.1"/>
    <property type="molecule type" value="Genomic_DNA"/>
</dbReference>
<dbReference type="PANTHER" id="PTHR48063:SF98">
    <property type="entry name" value="LRR RECEPTOR-LIKE SERINE_THREONINE-PROTEIN KINASE FLS2"/>
    <property type="match status" value="1"/>
</dbReference>
<evidence type="ECO:0000256" key="6">
    <source>
        <dbReference type="ARBA" id="ARBA00022729"/>
    </source>
</evidence>
<dbReference type="InterPro" id="IPR013210">
    <property type="entry name" value="LRR_N_plant-typ"/>
</dbReference>
<gene>
    <name evidence="14" type="ORF">Ddye_027487</name>
</gene>
<evidence type="ECO:0000256" key="9">
    <source>
        <dbReference type="ARBA" id="ARBA00023136"/>
    </source>
</evidence>
<feature type="domain" description="Leucine-rich repeat-containing N-terminal plant-type" evidence="13">
    <location>
        <begin position="41"/>
        <end position="79"/>
    </location>
</feature>
<keyword evidence="3" id="KW-1003">Cell membrane</keyword>
<name>A0AAD9WRG6_9ROSI</name>
<evidence type="ECO:0000256" key="3">
    <source>
        <dbReference type="ARBA" id="ARBA00022475"/>
    </source>
</evidence>
<dbReference type="PRINTS" id="PR00019">
    <property type="entry name" value="LEURICHRPT"/>
</dbReference>
<proteinExistence type="inferred from homology"/>
<evidence type="ECO:0000256" key="4">
    <source>
        <dbReference type="ARBA" id="ARBA00022614"/>
    </source>
</evidence>
<keyword evidence="4" id="KW-0433">Leucine-rich repeat</keyword>
<keyword evidence="7" id="KW-0677">Repeat</keyword>
<dbReference type="GO" id="GO:0005886">
    <property type="term" value="C:plasma membrane"/>
    <property type="evidence" value="ECO:0007669"/>
    <property type="project" value="UniProtKB-SubCell"/>
</dbReference>
<evidence type="ECO:0000313" key="14">
    <source>
        <dbReference type="EMBL" id="KAK2639692.1"/>
    </source>
</evidence>
<organism evidence="14 15">
    <name type="scientific">Dipteronia dyeriana</name>
    <dbReference type="NCBI Taxonomy" id="168575"/>
    <lineage>
        <taxon>Eukaryota</taxon>
        <taxon>Viridiplantae</taxon>
        <taxon>Streptophyta</taxon>
        <taxon>Embryophyta</taxon>
        <taxon>Tracheophyta</taxon>
        <taxon>Spermatophyta</taxon>
        <taxon>Magnoliopsida</taxon>
        <taxon>eudicotyledons</taxon>
        <taxon>Gunneridae</taxon>
        <taxon>Pentapetalae</taxon>
        <taxon>rosids</taxon>
        <taxon>malvids</taxon>
        <taxon>Sapindales</taxon>
        <taxon>Sapindaceae</taxon>
        <taxon>Hippocastanoideae</taxon>
        <taxon>Acereae</taxon>
        <taxon>Dipteronia</taxon>
    </lineage>
</organism>
<evidence type="ECO:0000256" key="5">
    <source>
        <dbReference type="ARBA" id="ARBA00022692"/>
    </source>
</evidence>
<dbReference type="Gene3D" id="3.80.10.10">
    <property type="entry name" value="Ribonuclease Inhibitor"/>
    <property type="match status" value="3"/>
</dbReference>
<dbReference type="FunFam" id="3.80.10.10:FF:000095">
    <property type="entry name" value="LRR receptor-like serine/threonine-protein kinase GSO1"/>
    <property type="match status" value="1"/>
</dbReference>
<evidence type="ECO:0000256" key="8">
    <source>
        <dbReference type="ARBA" id="ARBA00022989"/>
    </source>
</evidence>
<dbReference type="InterPro" id="IPR046956">
    <property type="entry name" value="RLP23-like"/>
</dbReference>
<reference evidence="14" key="1">
    <citation type="journal article" date="2023" name="Plant J.">
        <title>Genome sequences and population genomics provide insights into the demographic history, inbreeding, and mutation load of two 'living fossil' tree species of Dipteronia.</title>
        <authorList>
            <person name="Feng Y."/>
            <person name="Comes H.P."/>
            <person name="Chen J."/>
            <person name="Zhu S."/>
            <person name="Lu R."/>
            <person name="Zhang X."/>
            <person name="Li P."/>
            <person name="Qiu J."/>
            <person name="Olsen K.M."/>
            <person name="Qiu Y."/>
        </authorList>
    </citation>
    <scope>NUCLEOTIDE SEQUENCE</scope>
    <source>
        <strain evidence="14">KIB01</strain>
    </source>
</reference>
<keyword evidence="6" id="KW-0732">Signal</keyword>
<protein>
    <recommendedName>
        <fullName evidence="13">Leucine-rich repeat-containing N-terminal plant-type domain-containing protein</fullName>
    </recommendedName>
</protein>
<evidence type="ECO:0000313" key="15">
    <source>
        <dbReference type="Proteomes" id="UP001280121"/>
    </source>
</evidence>
<evidence type="ECO:0000256" key="11">
    <source>
        <dbReference type="ARBA" id="ARBA00023180"/>
    </source>
</evidence>
<evidence type="ECO:0000256" key="1">
    <source>
        <dbReference type="ARBA" id="ARBA00004251"/>
    </source>
</evidence>
<dbReference type="Pfam" id="PF00560">
    <property type="entry name" value="LRR_1"/>
    <property type="match status" value="10"/>
</dbReference>
<evidence type="ECO:0000256" key="12">
    <source>
        <dbReference type="SAM" id="Phobius"/>
    </source>
</evidence>
<keyword evidence="9 12" id="KW-0472">Membrane</keyword>
<comment type="similarity">
    <text evidence="2">Belongs to the RLP family.</text>
</comment>
<comment type="subcellular location">
    <subcellularLocation>
        <location evidence="1">Cell membrane</location>
        <topology evidence="1">Single-pass type I membrane protein</topology>
    </subcellularLocation>
</comment>
<dbReference type="Proteomes" id="UP001280121">
    <property type="component" value="Unassembled WGS sequence"/>
</dbReference>
<dbReference type="SUPFAM" id="SSF52058">
    <property type="entry name" value="L domain-like"/>
    <property type="match status" value="1"/>
</dbReference>
<keyword evidence="10" id="KW-0675">Receptor</keyword>
<dbReference type="AlphaFoldDB" id="A0AAD9WRG6"/>
<feature type="transmembrane region" description="Helical" evidence="12">
    <location>
        <begin position="12"/>
        <end position="30"/>
    </location>
</feature>
<dbReference type="InterPro" id="IPR032675">
    <property type="entry name" value="LRR_dom_sf"/>
</dbReference>
<evidence type="ECO:0000256" key="2">
    <source>
        <dbReference type="ARBA" id="ARBA00009592"/>
    </source>
</evidence>
<accession>A0AAD9WRG6</accession>
<dbReference type="Pfam" id="PF13855">
    <property type="entry name" value="LRR_8"/>
    <property type="match status" value="1"/>
</dbReference>
<evidence type="ECO:0000259" key="13">
    <source>
        <dbReference type="Pfam" id="PF08263"/>
    </source>
</evidence>
<dbReference type="PANTHER" id="PTHR48063">
    <property type="entry name" value="LRR RECEPTOR-LIKE KINASE"/>
    <property type="match status" value="1"/>
</dbReference>
<sequence length="936" mass="105805">MKADMMSTFVSFFFFELIIVTVTINVNISFSNGSSYVGCIQSERQALLSFKQDLTDPSNRLASWVGDGDCCKWTGVVCNNLTGHVVELNLQYRWESADADEMSMLFGKINPSLHNLKHLIHLDLSLNNFEGMIPPQLGNLSNLQFLNLSYNSYELYDENLLWISNLSSLKHLDLSDVDLSKASNWLLNINSLPSLVLLRLKHCGLQHFSQMQNANFSSLTTLDLSFNDFNFFIPSWVFGLIHLDFLDLNFASLEGPIPYRLGNLTSLKHLDLSLNHFNSSIPNCFSNFSRLEYLSVRGNNFQGKIPRSMERLCNLRSFVISNVNLNQNMTEILEILSGCVANRLELLDLSGNQIFGHLTGEVGQFKNLEFLYIDENSIVGPIPHSLGKLSSIKYLDFSFNKLNGTVSENHFANLTRLKDFDASQNLLTLKVNFYWVPPFQLESLNLRSCLVGPHFPLWLRSQKSLYDLDISNAKISDVIPSWFWKSLSQFTNLNLSHNQIYGEIPPLTDTSHISSLDLSSNKLSGLLPPITFDVNALFLSNNALSGSISQFLCFGVNESKSMEILKLENNFFFGELPDCWRIWQYIVVLNLGNNKFTGSLPTSMRILSSLRSLTIHKNSLSGITPFVSLQNCSNLEKLDAAENQFVGYIPRWIGERFPSMKILDLRSNKLHGILPVEFCHLASLQIFDISYNNLSGSIPRCIYNFSKMVTLNSQETNDMYYLGNRILVLQDLFLVRKGIDYEYSTILNLVRAIDLSSNNFSGEIPREVTSLAALQSLNLSHNSLTGRIPENVGAMRDMESIDFSSNQLSGEIPHSISSLTFLSQLNLSNNNLSGKIPSSTQIQGFDASCFTGNDLCGSPFPNCTVTFETPGPENGVGKDGNEHEVDWFYVSMALGFIVGFWGLVGPLLINRKWRYMYYGFLDRLWDKIYFAVRKYR</sequence>
<evidence type="ECO:0000256" key="7">
    <source>
        <dbReference type="ARBA" id="ARBA00022737"/>
    </source>
</evidence>
<feature type="transmembrane region" description="Helical" evidence="12">
    <location>
        <begin position="887"/>
        <end position="909"/>
    </location>
</feature>
<dbReference type="InterPro" id="IPR003591">
    <property type="entry name" value="Leu-rich_rpt_typical-subtyp"/>
</dbReference>
<keyword evidence="5 12" id="KW-0812">Transmembrane</keyword>
<dbReference type="SUPFAM" id="SSF52047">
    <property type="entry name" value="RNI-like"/>
    <property type="match status" value="2"/>
</dbReference>
<dbReference type="InterPro" id="IPR001611">
    <property type="entry name" value="Leu-rich_rpt"/>
</dbReference>
<evidence type="ECO:0000256" key="10">
    <source>
        <dbReference type="ARBA" id="ARBA00023170"/>
    </source>
</evidence>
<dbReference type="GO" id="GO:0009791">
    <property type="term" value="P:post-embryonic development"/>
    <property type="evidence" value="ECO:0007669"/>
    <property type="project" value="UniProtKB-ARBA"/>
</dbReference>
<dbReference type="SMART" id="SM00369">
    <property type="entry name" value="LRR_TYP"/>
    <property type="match status" value="9"/>
</dbReference>